<dbReference type="InterPro" id="IPR031303">
    <property type="entry name" value="C5_meth_CS"/>
</dbReference>
<evidence type="ECO:0000313" key="7">
    <source>
        <dbReference type="EMBL" id="XCO75430.1"/>
    </source>
</evidence>
<feature type="region of interest" description="Disordered" evidence="6">
    <location>
        <begin position="186"/>
        <end position="258"/>
    </location>
</feature>
<evidence type="ECO:0000256" key="5">
    <source>
        <dbReference type="ARBA" id="ARBA00047422"/>
    </source>
</evidence>
<dbReference type="EMBL" id="CP159925">
    <property type="protein sequence ID" value="XCO75430.1"/>
    <property type="molecule type" value="Genomic_DNA"/>
</dbReference>
<proteinExistence type="predicted"/>
<dbReference type="PROSITE" id="PS00095">
    <property type="entry name" value="C5_MTASE_2"/>
    <property type="match status" value="1"/>
</dbReference>
<dbReference type="InterPro" id="IPR001525">
    <property type="entry name" value="C5_MeTfrase"/>
</dbReference>
<gene>
    <name evidence="7" type="ORF">ABU614_01110</name>
</gene>
<name>A0AAU8MW18_9GAMM</name>
<dbReference type="AlphaFoldDB" id="A0AAU8MW18"/>
<dbReference type="RefSeq" id="WP_363798438.1">
    <property type="nucleotide sequence ID" value="NZ_CP159925.1"/>
</dbReference>
<dbReference type="InterPro" id="IPR029063">
    <property type="entry name" value="SAM-dependent_MTases_sf"/>
</dbReference>
<keyword evidence="3" id="KW-0949">S-adenosyl-L-methionine</keyword>
<evidence type="ECO:0000256" key="4">
    <source>
        <dbReference type="ARBA" id="ARBA00022747"/>
    </source>
</evidence>
<evidence type="ECO:0000256" key="2">
    <source>
        <dbReference type="ARBA" id="ARBA00022679"/>
    </source>
</evidence>
<dbReference type="GO" id="GO:0032259">
    <property type="term" value="P:methylation"/>
    <property type="evidence" value="ECO:0007669"/>
    <property type="project" value="UniProtKB-KW"/>
</dbReference>
<keyword evidence="2" id="KW-0808">Transferase</keyword>
<dbReference type="GO" id="GO:0009307">
    <property type="term" value="P:DNA restriction-modification system"/>
    <property type="evidence" value="ECO:0007669"/>
    <property type="project" value="UniProtKB-KW"/>
</dbReference>
<evidence type="ECO:0000256" key="3">
    <source>
        <dbReference type="ARBA" id="ARBA00022691"/>
    </source>
</evidence>
<evidence type="ECO:0000256" key="1">
    <source>
        <dbReference type="ARBA" id="ARBA00022603"/>
    </source>
</evidence>
<organism evidence="7">
    <name type="scientific">Lysobacter firmicutimachus</name>
    <dbReference type="NCBI Taxonomy" id="1792846"/>
    <lineage>
        <taxon>Bacteria</taxon>
        <taxon>Pseudomonadati</taxon>
        <taxon>Pseudomonadota</taxon>
        <taxon>Gammaproteobacteria</taxon>
        <taxon>Lysobacterales</taxon>
        <taxon>Lysobacteraceae</taxon>
        <taxon>Lysobacter</taxon>
    </lineage>
</organism>
<sequence>MTRPAYYNENDPYLCDWLRNLIRARLIPSGDVDDRDIQSVSAGDLRGYRQCHFFAGIGGFAYAARLAGWPDDEPLWTGGFPCQPFSVAGRQCAQADDRHLWPELHRLVAQARPALFLGENVAGLIPLGLDGVLADLEAEGYASRAIVVPACAVNAPHRRDRVWIVGKRLADRGRERRQQVACGALGDEIPDAGRPAPDDHQLAGGGQGGLADRDGERRREARRLCGRATQWPAGGGEGGLEHPARERRGEGRAEPGLPQRRYAAAAGAGGVGDADDAGSQGCIERWQRAGQWDAWATGRTLAGRRVPESGIRLLAHGIPARIPRLRAAGNAIVPQVAAEILRALRP</sequence>
<evidence type="ECO:0000256" key="6">
    <source>
        <dbReference type="SAM" id="MobiDB-lite"/>
    </source>
</evidence>
<accession>A0AAU8MW18</accession>
<dbReference type="SUPFAM" id="SSF53335">
    <property type="entry name" value="S-adenosyl-L-methionine-dependent methyltransferases"/>
    <property type="match status" value="1"/>
</dbReference>
<feature type="compositionally biased region" description="Basic and acidic residues" evidence="6">
    <location>
        <begin position="211"/>
        <end position="223"/>
    </location>
</feature>
<dbReference type="REBASE" id="849002">
    <property type="entry name" value="M1.LfiSR10ORF1110P"/>
</dbReference>
<feature type="compositionally biased region" description="Basic and acidic residues" evidence="6">
    <location>
        <begin position="239"/>
        <end position="253"/>
    </location>
</feature>
<keyword evidence="1 7" id="KW-0489">Methyltransferase</keyword>
<dbReference type="Gene3D" id="3.40.50.150">
    <property type="entry name" value="Vaccinia Virus protein VP39"/>
    <property type="match status" value="1"/>
</dbReference>
<comment type="catalytic activity">
    <reaction evidence="5">
        <text>a 2'-deoxycytidine in DNA + S-adenosyl-L-methionine = a 5-methyl-2'-deoxycytidine in DNA + S-adenosyl-L-homocysteine + H(+)</text>
        <dbReference type="Rhea" id="RHEA:13681"/>
        <dbReference type="Rhea" id="RHEA-COMP:11369"/>
        <dbReference type="Rhea" id="RHEA-COMP:11370"/>
        <dbReference type="ChEBI" id="CHEBI:15378"/>
        <dbReference type="ChEBI" id="CHEBI:57856"/>
        <dbReference type="ChEBI" id="CHEBI:59789"/>
        <dbReference type="ChEBI" id="CHEBI:85452"/>
        <dbReference type="ChEBI" id="CHEBI:85454"/>
        <dbReference type="EC" id="2.1.1.37"/>
    </reaction>
</comment>
<keyword evidence="4" id="KW-0680">Restriction system</keyword>
<dbReference type="Pfam" id="PF00145">
    <property type="entry name" value="DNA_methylase"/>
    <property type="match status" value="1"/>
</dbReference>
<dbReference type="GO" id="GO:0003886">
    <property type="term" value="F:DNA (cytosine-5-)-methyltransferase activity"/>
    <property type="evidence" value="ECO:0007669"/>
    <property type="project" value="UniProtKB-EC"/>
</dbReference>
<reference evidence="7" key="1">
    <citation type="submission" date="2024-06" db="EMBL/GenBank/DDBJ databases">
        <authorList>
            <person name="Li S."/>
        </authorList>
    </citation>
    <scope>NUCLEOTIDE SEQUENCE</scope>
    <source>
        <strain evidence="7">SR10</strain>
    </source>
</reference>
<protein>
    <submittedName>
        <fullName evidence="7">DNA cytosine methyltransferase</fullName>
    </submittedName>
</protein>